<protein>
    <submittedName>
        <fullName evidence="1">DUF2723 domain-containing protein</fullName>
    </submittedName>
</protein>
<evidence type="ECO:0000313" key="1">
    <source>
        <dbReference type="EMBL" id="THG52241.1"/>
    </source>
</evidence>
<dbReference type="EMBL" id="SSTG01000048">
    <property type="protein sequence ID" value="THG52241.1"/>
    <property type="molecule type" value="Genomic_DNA"/>
</dbReference>
<keyword evidence="2" id="KW-1185">Reference proteome</keyword>
<name>A0AC61S5J8_9BACT</name>
<comment type="caution">
    <text evidence="1">The sequence shown here is derived from an EMBL/GenBank/DDBJ whole genome shotgun (WGS) entry which is preliminary data.</text>
</comment>
<proteinExistence type="predicted"/>
<accession>A0AC61S5J8</accession>
<organism evidence="1 2">
    <name type="scientific">Muribaculum caecicola</name>
    <dbReference type="NCBI Taxonomy" id="3038144"/>
    <lineage>
        <taxon>Bacteria</taxon>
        <taxon>Pseudomonadati</taxon>
        <taxon>Bacteroidota</taxon>
        <taxon>Bacteroidia</taxon>
        <taxon>Bacteroidales</taxon>
        <taxon>Muribaculaceae</taxon>
        <taxon>Muribaculum</taxon>
    </lineage>
</organism>
<reference evidence="1" key="1">
    <citation type="submission" date="2019-04" db="EMBL/GenBank/DDBJ databases">
        <title>Microbes associate with the intestines of laboratory mice.</title>
        <authorList>
            <person name="Navarre W."/>
            <person name="Wong E."/>
            <person name="Huang K.C."/>
            <person name="Tropini C."/>
            <person name="Ng K."/>
            <person name="Yu B."/>
        </authorList>
    </citation>
    <scope>NUCLEOTIDE SEQUENCE</scope>
    <source>
        <strain evidence="1">NM86_A22</strain>
    </source>
</reference>
<gene>
    <name evidence="1" type="ORF">E5990_05375</name>
</gene>
<dbReference type="Proteomes" id="UP000305401">
    <property type="component" value="Unassembled WGS sequence"/>
</dbReference>
<sequence>MKRYKLLNNSLGWLMFVIAAVTYLLTLEPTASFWDCPEFISQGYKLEIGHPPGNPIFMLAARFFVNFAPGPEYVAVAVNTMSALLSAATILLLFWTITHLVKKLVVNDSATGVTPLQMLVIFASGACGALMYTWSDTFWFSAVEGEVYAFSSFCTALVFWLILKWEDCADMPHSDRYLVLIAYIIGISIAVHLLNLLCIPAIVLVFYYRKFKNTNAKGSMLALLVSFVIVGLILYGLVPGFIEMAQYCELLCVNVLHMGYNSGALIYALLTLGVMIWAVTELYRQSNARRIKLSFFLTVFLSGIPFIGDNAAVPVILSCALLFYLFVWLKKIPVRVFNVIVLSILSIFVGYSSYALLLIRSTANTPMNQNAPNNVFSLSSYLNREQYGDRPLFYGATFNSGIVYKVDAAGVPRAIRHDGHKLYGKAVKKSADEPDKYVVTGTKYNYEMTPELNMLFPRMYEGRYANEYKSWTGMTGQPVQATIYVDEQGNPIPSGTQTKIKPTMLENLRFFINYQLNHMYWRYFLWNFAGRQNDLAGNGEITHGNWISGIPLIDNARLGPQELLPDDLGKDNKGHNVFFMLPLIMGILGICWQAFTSKRGIEQFWVVAFLFFMTGIAIVIYLNQTPNQPRERDYAFAGSFYAYAIWVGMGVAAIWRGLLAIDCNKKESSSKSKAYAIVAAIVGLIIPIQVVSQTWDDHDRSGRYAARDFGMNYLSSLDKDAIIFTNGDNDTFPLWYAQEVEGYRTDVRVVNLSYLTTDWYVDQQRLPSYEAAAIDMQAVPADYAHDALQFAYLINPDTTRVNALSALKDLYRPDSKNTTFNLREIRYPNMYIPLNREDMIKQGRITTQQSPDMSPVLPLNMSEDPEGGLRLSKTMAIDMMATNAANGWKRPFYFAMTVPDEYYLGLSPYMQLTGMAYEVTGLKNAGGGTAVNTEKAYQNIKNFRWGGLDKPGASDNIYLDETVRRMVTSTRSAMIDLATQLYNEGVTTEVYFIEDSASLTPEQRVQAKELINQKYSRAEEILDLMIEKLPAKASPLGPIIAIQTADLYSRLAEVSDSESVRKKATELLLSEINLYKDYMLYIQSLTPQQFGMLSHTDRSIYDSFFIQLVQLYGVVAGNEDFTKLVTDLQAEGVNFARYVKADNDGNDSGQQ</sequence>
<evidence type="ECO:0000313" key="2">
    <source>
        <dbReference type="Proteomes" id="UP000305401"/>
    </source>
</evidence>